<sequence length="119" mass="13946">MEIKLKRIYQAKEDTDGFRILVDKIYPRGIKKENLEVDLWDKEIAPSDTLRKAFHTSDDFETFRVSYQEELSQNPHTTDFLQLLKGREVVTLLTASKDVNHCQLPILKAFIEDSEKETM</sequence>
<dbReference type="PANTHER" id="PTHR36849:SF1">
    <property type="entry name" value="CYTOPLASMIC PROTEIN"/>
    <property type="match status" value="1"/>
</dbReference>
<comment type="caution">
    <text evidence="1">The sequence shown here is derived from an EMBL/GenBank/DDBJ whole genome shotgun (WGS) entry which is preliminary data.</text>
</comment>
<dbReference type="InterPro" id="IPR052552">
    <property type="entry name" value="YeaO-like"/>
</dbReference>
<proteinExistence type="predicted"/>
<evidence type="ECO:0000313" key="2">
    <source>
        <dbReference type="Proteomes" id="UP001311730"/>
    </source>
</evidence>
<dbReference type="PANTHER" id="PTHR36849">
    <property type="entry name" value="CYTOPLASMIC PROTEIN-RELATED"/>
    <property type="match status" value="1"/>
</dbReference>
<evidence type="ECO:0000313" key="1">
    <source>
        <dbReference type="EMBL" id="MEB3074806.1"/>
    </source>
</evidence>
<dbReference type="RefSeq" id="WP_323983126.1">
    <property type="nucleotide sequence ID" value="NZ_JAYKBW010000006.1"/>
</dbReference>
<gene>
    <name evidence="1" type="ORF">VJJ08_05755</name>
</gene>
<dbReference type="EMBL" id="JAYKBW010000006">
    <property type="protein sequence ID" value="MEB3074806.1"/>
    <property type="molecule type" value="Genomic_DNA"/>
</dbReference>
<keyword evidence="2" id="KW-1185">Reference proteome</keyword>
<protein>
    <submittedName>
        <fullName evidence="1">DUF488 family protein</fullName>
    </submittedName>
</protein>
<dbReference type="Proteomes" id="UP001311730">
    <property type="component" value="Unassembled WGS sequence"/>
</dbReference>
<name>A0ABU5Z769_9FLAO</name>
<dbReference type="Pfam" id="PF22752">
    <property type="entry name" value="DUF488-N3i"/>
    <property type="match status" value="1"/>
</dbReference>
<organism evidence="1 2">
    <name type="scientific">Capnocytophaga gingivalis</name>
    <dbReference type="NCBI Taxonomy" id="1017"/>
    <lineage>
        <taxon>Bacteria</taxon>
        <taxon>Pseudomonadati</taxon>
        <taxon>Bacteroidota</taxon>
        <taxon>Flavobacteriia</taxon>
        <taxon>Flavobacteriales</taxon>
        <taxon>Flavobacteriaceae</taxon>
        <taxon>Capnocytophaga</taxon>
    </lineage>
</organism>
<reference evidence="1 2" key="1">
    <citation type="submission" date="2023-12" db="EMBL/GenBank/DDBJ databases">
        <title>Genomic sequences of Capnocytophaga and Parvimonas strains.</title>
        <authorList>
            <person name="Watt R.M."/>
            <person name="Wang M."/>
            <person name="Yang T."/>
            <person name="Tong W.M."/>
        </authorList>
    </citation>
    <scope>NUCLEOTIDE SEQUENCE [LARGE SCALE GENOMIC DNA]</scope>
    <source>
        <strain evidence="1 2">CCUG 13096</strain>
    </source>
</reference>
<accession>A0ABU5Z769</accession>